<proteinExistence type="inferred from homology"/>
<dbReference type="HAMAP" id="MF_00061">
    <property type="entry name" value="IspE"/>
    <property type="match status" value="1"/>
</dbReference>
<dbReference type="Gene3D" id="3.30.230.10">
    <property type="match status" value="1"/>
</dbReference>
<dbReference type="NCBIfam" id="NF011202">
    <property type="entry name" value="PRK14608.1"/>
    <property type="match status" value="1"/>
</dbReference>
<keyword evidence="14" id="KW-1185">Reference proteome</keyword>
<dbReference type="Proteomes" id="UP000244810">
    <property type="component" value="Unassembled WGS sequence"/>
</dbReference>
<dbReference type="GO" id="GO:0005524">
    <property type="term" value="F:ATP binding"/>
    <property type="evidence" value="ECO:0007669"/>
    <property type="project" value="UniProtKB-UniRule"/>
</dbReference>
<keyword evidence="5 10" id="KW-0547">Nucleotide-binding</keyword>
<dbReference type="OrthoDB" id="9809438at2"/>
<comment type="similarity">
    <text evidence="1 10">Belongs to the GHMP kinase family. IspE subfamily.</text>
</comment>
<keyword evidence="6 10" id="KW-0418">Kinase</keyword>
<dbReference type="SUPFAM" id="SSF54211">
    <property type="entry name" value="Ribosomal protein S5 domain 2-like"/>
    <property type="match status" value="1"/>
</dbReference>
<feature type="active site" evidence="10">
    <location>
        <position position="12"/>
    </location>
</feature>
<dbReference type="Pfam" id="PF08544">
    <property type="entry name" value="GHMP_kinases_C"/>
    <property type="match status" value="1"/>
</dbReference>
<evidence type="ECO:0000313" key="14">
    <source>
        <dbReference type="Proteomes" id="UP000244810"/>
    </source>
</evidence>
<dbReference type="GO" id="GO:0019288">
    <property type="term" value="P:isopentenyl diphosphate biosynthetic process, methylerythritol 4-phosphate pathway"/>
    <property type="evidence" value="ECO:0007669"/>
    <property type="project" value="UniProtKB-UniRule"/>
</dbReference>
<evidence type="ECO:0000259" key="12">
    <source>
        <dbReference type="Pfam" id="PF08544"/>
    </source>
</evidence>
<keyword evidence="8 10" id="KW-0414">Isoprene biosynthesis</keyword>
<dbReference type="AlphaFoldDB" id="A0A2T7UXK6"/>
<dbReference type="GO" id="GO:0050515">
    <property type="term" value="F:4-(cytidine 5'-diphospho)-2-C-methyl-D-erythritol kinase activity"/>
    <property type="evidence" value="ECO:0007669"/>
    <property type="project" value="UniProtKB-UniRule"/>
</dbReference>
<evidence type="ECO:0000256" key="3">
    <source>
        <dbReference type="ARBA" id="ARBA00017473"/>
    </source>
</evidence>
<dbReference type="PANTHER" id="PTHR43527:SF2">
    <property type="entry name" value="4-DIPHOSPHOCYTIDYL-2-C-METHYL-D-ERYTHRITOL KINASE, CHLOROPLASTIC"/>
    <property type="match status" value="1"/>
</dbReference>
<dbReference type="Gene3D" id="3.30.70.890">
    <property type="entry name" value="GHMP kinase, C-terminal domain"/>
    <property type="match status" value="1"/>
</dbReference>
<evidence type="ECO:0000259" key="11">
    <source>
        <dbReference type="Pfam" id="PF00288"/>
    </source>
</evidence>
<evidence type="ECO:0000256" key="9">
    <source>
        <dbReference type="ARBA" id="ARBA00032554"/>
    </source>
</evidence>
<evidence type="ECO:0000256" key="1">
    <source>
        <dbReference type="ARBA" id="ARBA00009684"/>
    </source>
</evidence>
<evidence type="ECO:0000256" key="10">
    <source>
        <dbReference type="HAMAP-Rule" id="MF_00061"/>
    </source>
</evidence>
<evidence type="ECO:0000256" key="8">
    <source>
        <dbReference type="ARBA" id="ARBA00023229"/>
    </source>
</evidence>
<comment type="function">
    <text evidence="10">Catalyzes the phosphorylation of the position 2 hydroxy group of 4-diphosphocytidyl-2C-methyl-D-erythritol.</text>
</comment>
<dbReference type="InterPro" id="IPR036554">
    <property type="entry name" value="GHMP_kinase_C_sf"/>
</dbReference>
<dbReference type="SUPFAM" id="SSF55060">
    <property type="entry name" value="GHMP Kinase, C-terminal domain"/>
    <property type="match status" value="1"/>
</dbReference>
<dbReference type="InterPro" id="IPR013750">
    <property type="entry name" value="GHMP_kinase_C_dom"/>
</dbReference>
<evidence type="ECO:0000256" key="5">
    <source>
        <dbReference type="ARBA" id="ARBA00022741"/>
    </source>
</evidence>
<dbReference type="UniPathway" id="UPA00056">
    <property type="reaction ID" value="UER00094"/>
</dbReference>
<dbReference type="RefSeq" id="WP_107750027.1">
    <property type="nucleotide sequence ID" value="NZ_QBKF01000001.1"/>
</dbReference>
<feature type="binding site" evidence="10">
    <location>
        <begin position="92"/>
        <end position="102"/>
    </location>
    <ligand>
        <name>ATP</name>
        <dbReference type="ChEBI" id="CHEBI:30616"/>
    </ligand>
</feature>
<sequence>MSGRVRAVAPAKINLTLHVTGQRADGYHLLDSLVVFTEAGDGLTLADGPGLSLDLTGPAAPALAVEPDNLVLRAARAVGATRAAFTLEKRLPVASGMGGGSSDAAAALKLLAGRGFPPPDTAGLMRLGADLPVCMAAPAPSRMTGLGEGVAPVAGVPALWLLLVNPGQALSTPAVFKALNQRDNPPMPEVLPGWSDAPALAEWLRDMRNDLEPPATALMPGIGDLLAALRAQPGCLLARMTGSGATCFGIFATEGAAQDAARALAAPGRFVLPTRSLPSVR</sequence>
<dbReference type="InterPro" id="IPR004424">
    <property type="entry name" value="IspE"/>
</dbReference>
<dbReference type="InterPro" id="IPR020568">
    <property type="entry name" value="Ribosomal_Su5_D2-typ_SF"/>
</dbReference>
<gene>
    <name evidence="10" type="primary">ispE</name>
    <name evidence="13" type="ORF">DDE23_03755</name>
</gene>
<evidence type="ECO:0000256" key="6">
    <source>
        <dbReference type="ARBA" id="ARBA00022777"/>
    </source>
</evidence>
<evidence type="ECO:0000313" key="13">
    <source>
        <dbReference type="EMBL" id="PVE49523.1"/>
    </source>
</evidence>
<dbReference type="Pfam" id="PF00288">
    <property type="entry name" value="GHMP_kinases_N"/>
    <property type="match status" value="1"/>
</dbReference>
<dbReference type="PANTHER" id="PTHR43527">
    <property type="entry name" value="4-DIPHOSPHOCYTIDYL-2-C-METHYL-D-ERYTHRITOL KINASE, CHLOROPLASTIC"/>
    <property type="match status" value="1"/>
</dbReference>
<dbReference type="InterPro" id="IPR014721">
    <property type="entry name" value="Ribsml_uS5_D2-typ_fold_subgr"/>
</dbReference>
<evidence type="ECO:0000256" key="7">
    <source>
        <dbReference type="ARBA" id="ARBA00022840"/>
    </source>
</evidence>
<protein>
    <recommendedName>
        <fullName evidence="3 10">4-diphosphocytidyl-2-C-methyl-D-erythritol kinase</fullName>
        <shortName evidence="10">CMK</shortName>
        <ecNumber evidence="2 10">2.7.1.148</ecNumber>
    </recommendedName>
    <alternativeName>
        <fullName evidence="9 10">4-(cytidine-5'-diphospho)-2-C-methyl-D-erythritol kinase</fullName>
    </alternativeName>
</protein>
<keyword evidence="4 10" id="KW-0808">Transferase</keyword>
<dbReference type="EMBL" id="QDDR01000001">
    <property type="protein sequence ID" value="PVE49523.1"/>
    <property type="molecule type" value="Genomic_DNA"/>
</dbReference>
<comment type="caution">
    <text evidence="13">The sequence shown here is derived from an EMBL/GenBank/DDBJ whole genome shotgun (WGS) entry which is preliminary data.</text>
</comment>
<feature type="domain" description="GHMP kinase C-terminal" evidence="12">
    <location>
        <begin position="199"/>
        <end position="268"/>
    </location>
</feature>
<dbReference type="InterPro" id="IPR006204">
    <property type="entry name" value="GHMP_kinase_N_dom"/>
</dbReference>
<name>A0A2T7UXK6_9RHOB</name>
<evidence type="ECO:0000256" key="4">
    <source>
        <dbReference type="ARBA" id="ARBA00022679"/>
    </source>
</evidence>
<dbReference type="GO" id="GO:0016114">
    <property type="term" value="P:terpenoid biosynthetic process"/>
    <property type="evidence" value="ECO:0007669"/>
    <property type="project" value="InterPro"/>
</dbReference>
<reference evidence="13 14" key="1">
    <citation type="journal article" date="2011" name="Syst. Appl. Microbiol.">
        <title>Defluviimonas denitrificans gen. nov., sp. nov., and Pararhodobacter aggregans gen. nov., sp. nov., non-phototrophic Rhodobacteraceae from the biofilter of a marine aquaculture.</title>
        <authorList>
            <person name="Foesel B.U."/>
            <person name="Drake H.L."/>
            <person name="Schramm A."/>
        </authorList>
    </citation>
    <scope>NUCLEOTIDE SEQUENCE [LARGE SCALE GENOMIC DNA]</scope>
    <source>
        <strain evidence="13 14">D1-19</strain>
    </source>
</reference>
<feature type="active site" evidence="10">
    <location>
        <position position="130"/>
    </location>
</feature>
<evidence type="ECO:0000256" key="2">
    <source>
        <dbReference type="ARBA" id="ARBA00012052"/>
    </source>
</evidence>
<organism evidence="13 14">
    <name type="scientific">Pararhodobacter aggregans</name>
    <dbReference type="NCBI Taxonomy" id="404875"/>
    <lineage>
        <taxon>Bacteria</taxon>
        <taxon>Pseudomonadati</taxon>
        <taxon>Pseudomonadota</taxon>
        <taxon>Alphaproteobacteria</taxon>
        <taxon>Rhodobacterales</taxon>
        <taxon>Paracoccaceae</taxon>
        <taxon>Pararhodobacter</taxon>
    </lineage>
</organism>
<dbReference type="EC" id="2.7.1.148" evidence="2 10"/>
<keyword evidence="7 10" id="KW-0067">ATP-binding</keyword>
<comment type="pathway">
    <text evidence="10">Isoprenoid biosynthesis; isopentenyl diphosphate biosynthesis via DXP pathway; isopentenyl diphosphate from 1-deoxy-D-xylulose 5-phosphate: step 3/6.</text>
</comment>
<feature type="domain" description="GHMP kinase N-terminal" evidence="11">
    <location>
        <begin position="69"/>
        <end position="113"/>
    </location>
</feature>
<comment type="catalytic activity">
    <reaction evidence="10">
        <text>4-CDP-2-C-methyl-D-erythritol + ATP = 4-CDP-2-C-methyl-D-erythritol 2-phosphate + ADP + H(+)</text>
        <dbReference type="Rhea" id="RHEA:18437"/>
        <dbReference type="ChEBI" id="CHEBI:15378"/>
        <dbReference type="ChEBI" id="CHEBI:30616"/>
        <dbReference type="ChEBI" id="CHEBI:57823"/>
        <dbReference type="ChEBI" id="CHEBI:57919"/>
        <dbReference type="ChEBI" id="CHEBI:456216"/>
        <dbReference type="EC" id="2.7.1.148"/>
    </reaction>
</comment>
<accession>A0A2T7UXK6</accession>
<dbReference type="PIRSF" id="PIRSF010376">
    <property type="entry name" value="IspE"/>
    <property type="match status" value="1"/>
</dbReference>